<feature type="transmembrane region" description="Helical" evidence="1">
    <location>
        <begin position="373"/>
        <end position="391"/>
    </location>
</feature>
<keyword evidence="3" id="KW-1185">Reference proteome</keyword>
<accession>A0ABV8ASE8</accession>
<proteinExistence type="predicted"/>
<feature type="transmembrane region" description="Helical" evidence="1">
    <location>
        <begin position="228"/>
        <end position="252"/>
    </location>
</feature>
<evidence type="ECO:0000313" key="3">
    <source>
        <dbReference type="Proteomes" id="UP001595805"/>
    </source>
</evidence>
<feature type="transmembrane region" description="Helical" evidence="1">
    <location>
        <begin position="43"/>
        <end position="63"/>
    </location>
</feature>
<sequence length="400" mass="47050">MKLYYENMELWDFLTLPFYFLFVYLVLIWAAKSVLLPDSKYLNLHFFGLLLFYLTIGLIDFNFKLIPFFPDTNLFTRILETGETPFNQSIGVRIGYKYLAIPIYQLSLRSIYNYFLFNICFLHLGLIFLAAAFNQFYAQSDVWVQRFFLLLGAVAPSILVYSFTPLRESYFVLALGLFFYGLSKKNLLNIFLILGVLLAGILRVQLLLYFFILFFVQYLHKKKLSTGLLVVLLIFAIPVGYFSLNFLSQAILNIRITPESLSLFRNLQRLEYFESGVTYPEVFWTSWFDVILDFPGLFFQFLLTPFPVIIFIPFWTKLAYFADGLFLLFLLFVAIPIFSDWRKYSVWLLFIGIYIGMSAFFEFHLLGAVRHRLPATLLLMALAAKALAYLLTKYRWIFRY</sequence>
<comment type="caution">
    <text evidence="2">The sequence shown here is derived from an EMBL/GenBank/DDBJ whole genome shotgun (WGS) entry which is preliminary data.</text>
</comment>
<feature type="transmembrane region" description="Helical" evidence="1">
    <location>
        <begin position="143"/>
        <end position="161"/>
    </location>
</feature>
<feature type="transmembrane region" description="Helical" evidence="1">
    <location>
        <begin position="114"/>
        <end position="137"/>
    </location>
</feature>
<feature type="transmembrane region" description="Helical" evidence="1">
    <location>
        <begin position="290"/>
        <end position="311"/>
    </location>
</feature>
<dbReference type="Proteomes" id="UP001595805">
    <property type="component" value="Unassembled WGS sequence"/>
</dbReference>
<evidence type="ECO:0008006" key="4">
    <source>
        <dbReference type="Google" id="ProtNLM"/>
    </source>
</evidence>
<gene>
    <name evidence="2" type="ORF">ACFOSV_11775</name>
</gene>
<protein>
    <recommendedName>
        <fullName evidence="4">Glycosyltransferase RgtA/B/C/D-like domain-containing protein</fullName>
    </recommendedName>
</protein>
<dbReference type="RefSeq" id="WP_377906212.1">
    <property type="nucleotide sequence ID" value="NZ_JBHRZS010000007.1"/>
</dbReference>
<keyword evidence="1" id="KW-0472">Membrane</keyword>
<evidence type="ECO:0000313" key="2">
    <source>
        <dbReference type="EMBL" id="MFC3880863.1"/>
    </source>
</evidence>
<feature type="transmembrane region" description="Helical" evidence="1">
    <location>
        <begin position="189"/>
        <end position="216"/>
    </location>
</feature>
<feature type="transmembrane region" description="Helical" evidence="1">
    <location>
        <begin position="318"/>
        <end position="338"/>
    </location>
</feature>
<reference evidence="3" key="1">
    <citation type="journal article" date="2019" name="Int. J. Syst. Evol. Microbiol.">
        <title>The Global Catalogue of Microorganisms (GCM) 10K type strain sequencing project: providing services to taxonomists for standard genome sequencing and annotation.</title>
        <authorList>
            <consortium name="The Broad Institute Genomics Platform"/>
            <consortium name="The Broad Institute Genome Sequencing Center for Infectious Disease"/>
            <person name="Wu L."/>
            <person name="Ma J."/>
        </authorList>
    </citation>
    <scope>NUCLEOTIDE SEQUENCE [LARGE SCALE GENOMIC DNA]</scope>
    <source>
        <strain evidence="3">CCUG 60523</strain>
    </source>
</reference>
<organism evidence="2 3">
    <name type="scientific">Algoriphagus namhaensis</name>
    <dbReference type="NCBI Taxonomy" id="915353"/>
    <lineage>
        <taxon>Bacteria</taxon>
        <taxon>Pseudomonadati</taxon>
        <taxon>Bacteroidota</taxon>
        <taxon>Cytophagia</taxon>
        <taxon>Cytophagales</taxon>
        <taxon>Cyclobacteriaceae</taxon>
        <taxon>Algoriphagus</taxon>
    </lineage>
</organism>
<keyword evidence="1" id="KW-0812">Transmembrane</keyword>
<feature type="transmembrane region" description="Helical" evidence="1">
    <location>
        <begin position="344"/>
        <end position="361"/>
    </location>
</feature>
<keyword evidence="1" id="KW-1133">Transmembrane helix</keyword>
<feature type="transmembrane region" description="Helical" evidence="1">
    <location>
        <begin position="12"/>
        <end position="31"/>
    </location>
</feature>
<evidence type="ECO:0000256" key="1">
    <source>
        <dbReference type="SAM" id="Phobius"/>
    </source>
</evidence>
<dbReference type="EMBL" id="JBHRZS010000007">
    <property type="protein sequence ID" value="MFC3880863.1"/>
    <property type="molecule type" value="Genomic_DNA"/>
</dbReference>
<name>A0ABV8ASE8_9BACT</name>